<dbReference type="Proteomes" id="UP001050975">
    <property type="component" value="Unassembled WGS sequence"/>
</dbReference>
<accession>A0AAV3X0I9</accession>
<dbReference type="HAMAP" id="MF_00522">
    <property type="entry name" value="PSI_PsaJ"/>
    <property type="match status" value="1"/>
</dbReference>
<evidence type="ECO:0000256" key="6">
    <source>
        <dbReference type="ARBA" id="ARBA00023136"/>
    </source>
</evidence>
<keyword evidence="6 7" id="KW-0472">Membrane</keyword>
<keyword evidence="5 7" id="KW-0793">Thylakoid</keyword>
<gene>
    <name evidence="7" type="primary">psaJ</name>
    <name evidence="9" type="ORF">MiSe_00120</name>
</gene>
<evidence type="ECO:0000256" key="1">
    <source>
        <dbReference type="ARBA" id="ARBA00004376"/>
    </source>
</evidence>
<comment type="caution">
    <text evidence="9">The sequence shown here is derived from an EMBL/GenBank/DDBJ whole genome shotgun (WGS) entry which is preliminary data.</text>
</comment>
<evidence type="ECO:0000313" key="10">
    <source>
        <dbReference type="Proteomes" id="UP001050975"/>
    </source>
</evidence>
<reference evidence="9" key="1">
    <citation type="submission" date="2019-10" db="EMBL/GenBank/DDBJ databases">
        <title>Draft genome sequece of Microseira wollei NIES-4236.</title>
        <authorList>
            <person name="Yamaguchi H."/>
            <person name="Suzuki S."/>
            <person name="Kawachi M."/>
        </authorList>
    </citation>
    <scope>NUCLEOTIDE SEQUENCE</scope>
    <source>
        <strain evidence="9">NIES-4236</strain>
    </source>
</reference>
<dbReference type="Gene3D" id="1.20.5.510">
    <property type="entry name" value="Single helix bin"/>
    <property type="match status" value="1"/>
</dbReference>
<organism evidence="9 10">
    <name type="scientific">Microseira wollei NIES-4236</name>
    <dbReference type="NCBI Taxonomy" id="2530354"/>
    <lineage>
        <taxon>Bacteria</taxon>
        <taxon>Bacillati</taxon>
        <taxon>Cyanobacteriota</taxon>
        <taxon>Cyanophyceae</taxon>
        <taxon>Oscillatoriophycideae</taxon>
        <taxon>Aerosakkonematales</taxon>
        <taxon>Aerosakkonemataceae</taxon>
        <taxon>Microseira</taxon>
    </lineage>
</organism>
<dbReference type="RefSeq" id="WP_226572490.1">
    <property type="nucleotide sequence ID" value="NZ_BLAY01000001.1"/>
</dbReference>
<name>A0AAV3X0I9_9CYAN</name>
<sequence>MQQKYLLRYLSTVPVLATVWLSVQATIQIVFNYYFPDLLFHPMP</sequence>
<evidence type="ECO:0000256" key="8">
    <source>
        <dbReference type="SAM" id="Phobius"/>
    </source>
</evidence>
<dbReference type="GO" id="GO:0015979">
    <property type="term" value="P:photosynthesis"/>
    <property type="evidence" value="ECO:0007669"/>
    <property type="project" value="UniProtKB-UniRule"/>
</dbReference>
<comment type="subcellular location">
    <subcellularLocation>
        <location evidence="1 7">Cellular thylakoid membrane</location>
        <topology evidence="1 7">Single-pass membrane protein</topology>
    </subcellularLocation>
</comment>
<dbReference type="GO" id="GO:0009522">
    <property type="term" value="C:photosystem I"/>
    <property type="evidence" value="ECO:0007669"/>
    <property type="project" value="UniProtKB-KW"/>
</dbReference>
<keyword evidence="7" id="KW-0603">Photosystem I</keyword>
<evidence type="ECO:0000256" key="7">
    <source>
        <dbReference type="HAMAP-Rule" id="MF_00522"/>
    </source>
</evidence>
<dbReference type="InterPro" id="IPR036062">
    <property type="entry name" value="PSI_PsaJ_sf"/>
</dbReference>
<keyword evidence="10" id="KW-1185">Reference proteome</keyword>
<evidence type="ECO:0000256" key="5">
    <source>
        <dbReference type="ARBA" id="ARBA00023078"/>
    </source>
</evidence>
<dbReference type="AlphaFoldDB" id="A0AAV3X0I9"/>
<evidence type="ECO:0000256" key="3">
    <source>
        <dbReference type="ARBA" id="ARBA00022692"/>
    </source>
</evidence>
<feature type="transmembrane region" description="Helical" evidence="8">
    <location>
        <begin position="12"/>
        <end position="35"/>
    </location>
</feature>
<keyword evidence="7" id="KW-0602">Photosynthesis</keyword>
<dbReference type="SUPFAM" id="SSF81544">
    <property type="entry name" value="Subunit IX of photosystem I reaction centre, PsaJ"/>
    <property type="match status" value="1"/>
</dbReference>
<proteinExistence type="inferred from homology"/>
<dbReference type="EMBL" id="BLAY01000001">
    <property type="protein sequence ID" value="GET35270.1"/>
    <property type="molecule type" value="Genomic_DNA"/>
</dbReference>
<comment type="function">
    <text evidence="7">May help in the organization of the PsaE and PsaF subunits.</text>
</comment>
<dbReference type="InterPro" id="IPR002615">
    <property type="entry name" value="PSI_PsaJ"/>
</dbReference>
<keyword evidence="4 7" id="KW-1133">Transmembrane helix</keyword>
<keyword evidence="3 7" id="KW-0812">Transmembrane</keyword>
<evidence type="ECO:0000256" key="2">
    <source>
        <dbReference type="ARBA" id="ARBA00006318"/>
    </source>
</evidence>
<comment type="similarity">
    <text evidence="2 7">Belongs to the PsaJ family.</text>
</comment>
<protein>
    <recommendedName>
        <fullName evidence="7">Photosystem I reaction center subunit IX</fullName>
    </recommendedName>
</protein>
<evidence type="ECO:0000313" key="9">
    <source>
        <dbReference type="EMBL" id="GET35270.1"/>
    </source>
</evidence>
<evidence type="ECO:0000256" key="4">
    <source>
        <dbReference type="ARBA" id="ARBA00022989"/>
    </source>
</evidence>
<dbReference type="Pfam" id="PF01701">
    <property type="entry name" value="PSI_PsaJ"/>
    <property type="match status" value="1"/>
</dbReference>
<dbReference type="GO" id="GO:0031676">
    <property type="term" value="C:plasma membrane-derived thylakoid membrane"/>
    <property type="evidence" value="ECO:0007669"/>
    <property type="project" value="UniProtKB-SubCell"/>
</dbReference>